<accession>A0ABZ2BYB6</accession>
<evidence type="ECO:0000313" key="1">
    <source>
        <dbReference type="EMBL" id="WVX50989.1"/>
    </source>
</evidence>
<protein>
    <submittedName>
        <fullName evidence="1">Uncharacterized protein</fullName>
    </submittedName>
</protein>
<sequence length="71" mass="7795">MMREYETYSRNGARQRVSPETCVCTPFDVTRDSAQGASVYAMIFDVATGALPPRCALPRSIFGQKMQGGLC</sequence>
<proteinExistence type="predicted"/>
<organism evidence="1 2">
    <name type="scientific">Roseobacter fucihabitans</name>
    <dbReference type="NCBI Taxonomy" id="1537242"/>
    <lineage>
        <taxon>Bacteria</taxon>
        <taxon>Pseudomonadati</taxon>
        <taxon>Pseudomonadota</taxon>
        <taxon>Alphaproteobacteria</taxon>
        <taxon>Rhodobacterales</taxon>
        <taxon>Roseobacteraceae</taxon>
        <taxon>Roseobacter</taxon>
    </lineage>
</organism>
<name>A0ABZ2BYB6_9RHOB</name>
<dbReference type="EMBL" id="CP143423">
    <property type="protein sequence ID" value="WVX50989.1"/>
    <property type="molecule type" value="Genomic_DNA"/>
</dbReference>
<reference evidence="2" key="2">
    <citation type="submission" date="2024-01" db="EMBL/GenBank/DDBJ databases">
        <title>Roseobacter fucihabitans sp. nov., isolated from the brown alga Fucus spiralis.</title>
        <authorList>
            <person name="Hahnke S."/>
            <person name="Berger M."/>
            <person name="Schlingloff A."/>
            <person name="Athale I."/>
            <person name="Neumann-Schaal M."/>
            <person name="Adenaya A."/>
            <person name="Poehlein A."/>
            <person name="Daniel R."/>
            <person name="Pertersen J."/>
            <person name="Brinkhoff T."/>
        </authorList>
    </citation>
    <scope>NUCLEOTIDE SEQUENCE [LARGE SCALE GENOMIC DNA]</scope>
    <source>
        <strain evidence="2">B14</strain>
    </source>
</reference>
<dbReference type="Proteomes" id="UP001318682">
    <property type="component" value="Chromosome"/>
</dbReference>
<gene>
    <name evidence="1" type="ORF">ROLI_040900</name>
</gene>
<reference evidence="1 2" key="1">
    <citation type="submission" date="2015-07" db="EMBL/GenBank/DDBJ databases">
        <authorList>
            <person name="Voget S."/>
            <person name="Dogs M."/>
            <person name="Brinkhoff T.H."/>
            <person name="Daniel R."/>
        </authorList>
    </citation>
    <scope>NUCLEOTIDE SEQUENCE [LARGE SCALE GENOMIC DNA]</scope>
    <source>
        <strain evidence="1 2">B14</strain>
    </source>
</reference>
<keyword evidence="2" id="KW-1185">Reference proteome</keyword>
<evidence type="ECO:0000313" key="2">
    <source>
        <dbReference type="Proteomes" id="UP001318682"/>
    </source>
</evidence>